<proteinExistence type="predicted"/>
<comment type="caution">
    <text evidence="1">The sequence shown here is derived from an EMBL/GenBank/DDBJ whole genome shotgun (WGS) entry which is preliminary data.</text>
</comment>
<accession>A0A433SM49</accession>
<organism evidence="1 2">
    <name type="scientific">Elysia chlorotica</name>
    <name type="common">Eastern emerald elysia</name>
    <name type="synonym">Sea slug</name>
    <dbReference type="NCBI Taxonomy" id="188477"/>
    <lineage>
        <taxon>Eukaryota</taxon>
        <taxon>Metazoa</taxon>
        <taxon>Spiralia</taxon>
        <taxon>Lophotrochozoa</taxon>
        <taxon>Mollusca</taxon>
        <taxon>Gastropoda</taxon>
        <taxon>Heterobranchia</taxon>
        <taxon>Euthyneura</taxon>
        <taxon>Panpulmonata</taxon>
        <taxon>Sacoglossa</taxon>
        <taxon>Placobranchoidea</taxon>
        <taxon>Plakobranchidae</taxon>
        <taxon>Elysia</taxon>
    </lineage>
</organism>
<evidence type="ECO:0000313" key="1">
    <source>
        <dbReference type="EMBL" id="RUS70250.1"/>
    </source>
</evidence>
<keyword evidence="2" id="KW-1185">Reference proteome</keyword>
<dbReference type="EMBL" id="RQTK01001451">
    <property type="protein sequence ID" value="RUS70250.1"/>
    <property type="molecule type" value="Genomic_DNA"/>
</dbReference>
<gene>
    <name evidence="1" type="ORF">EGW08_021987</name>
</gene>
<dbReference type="Proteomes" id="UP000271974">
    <property type="component" value="Unassembled WGS sequence"/>
</dbReference>
<dbReference type="AlphaFoldDB" id="A0A433SM49"/>
<reference evidence="1 2" key="1">
    <citation type="submission" date="2019-01" db="EMBL/GenBank/DDBJ databases">
        <title>A draft genome assembly of the solar-powered sea slug Elysia chlorotica.</title>
        <authorList>
            <person name="Cai H."/>
            <person name="Li Q."/>
            <person name="Fang X."/>
            <person name="Li J."/>
            <person name="Curtis N.E."/>
            <person name="Altenburger A."/>
            <person name="Shibata T."/>
            <person name="Feng M."/>
            <person name="Maeda T."/>
            <person name="Schwartz J.A."/>
            <person name="Shigenobu S."/>
            <person name="Lundholm N."/>
            <person name="Nishiyama T."/>
            <person name="Yang H."/>
            <person name="Hasebe M."/>
            <person name="Li S."/>
            <person name="Pierce S.K."/>
            <person name="Wang J."/>
        </authorList>
    </citation>
    <scope>NUCLEOTIDE SEQUENCE [LARGE SCALE GENOMIC DNA]</scope>
    <source>
        <strain evidence="1">EC2010</strain>
        <tissue evidence="1">Whole organism of an adult</tissue>
    </source>
</reference>
<protein>
    <submittedName>
        <fullName evidence="1">Uncharacterized protein</fullName>
    </submittedName>
</protein>
<sequence>MLSISNALLYPAPRPLCVASHICDIHHLGLPAHKPRRVFHDKLFLTLGDNAPWRLGIRNINIEPTSGPDTSLYLVVIRAEIALWLVWLRRQMVPLYQFYPQPWFGLTQSDEVSGSRTSPGTGSGQCTLMEMKFSGEYLFTISRLFSKPVLLHTLCDFIIADERQRDDNHVWVPDLEKDPYGDGTPEGNTPDVAAHIILTPTKQLVRKSRRLERGSNHRLPALETDTLNGVKRHAPRIL</sequence>
<evidence type="ECO:0000313" key="2">
    <source>
        <dbReference type="Proteomes" id="UP000271974"/>
    </source>
</evidence>
<name>A0A433SM49_ELYCH</name>